<dbReference type="PANTHER" id="PTHR45663">
    <property type="entry name" value="GEO12009P1"/>
    <property type="match status" value="1"/>
</dbReference>
<keyword evidence="2" id="KW-0249">Electron transport</keyword>
<dbReference type="GO" id="GO:0015035">
    <property type="term" value="F:protein-disulfide reductase activity"/>
    <property type="evidence" value="ECO:0007669"/>
    <property type="project" value="InterPro"/>
</dbReference>
<evidence type="ECO:0000256" key="1">
    <source>
        <dbReference type="ARBA" id="ARBA00022448"/>
    </source>
</evidence>
<keyword evidence="3" id="KW-1015">Disulfide bond</keyword>
<dbReference type="Pfam" id="PF00085">
    <property type="entry name" value="Thioredoxin"/>
    <property type="match status" value="1"/>
</dbReference>
<dbReference type="PROSITE" id="PS00194">
    <property type="entry name" value="THIOREDOXIN_1"/>
    <property type="match status" value="1"/>
</dbReference>
<organism evidence="6">
    <name type="scientific">freshwater metagenome</name>
    <dbReference type="NCBI Taxonomy" id="449393"/>
    <lineage>
        <taxon>unclassified sequences</taxon>
        <taxon>metagenomes</taxon>
        <taxon>ecological metagenomes</taxon>
    </lineage>
</organism>
<dbReference type="InterPro" id="IPR013766">
    <property type="entry name" value="Thioredoxin_domain"/>
</dbReference>
<keyword evidence="1" id="KW-0813">Transport</keyword>
<evidence type="ECO:0000256" key="3">
    <source>
        <dbReference type="ARBA" id="ARBA00023157"/>
    </source>
</evidence>
<dbReference type="InterPro" id="IPR017937">
    <property type="entry name" value="Thioredoxin_CS"/>
</dbReference>
<dbReference type="InterPro" id="IPR005746">
    <property type="entry name" value="Thioredoxin"/>
</dbReference>
<dbReference type="InterPro" id="IPR011990">
    <property type="entry name" value="TPR-like_helical_dom_sf"/>
</dbReference>
<dbReference type="Gene3D" id="1.25.40.10">
    <property type="entry name" value="Tetratricopeptide repeat domain"/>
    <property type="match status" value="1"/>
</dbReference>
<evidence type="ECO:0000256" key="2">
    <source>
        <dbReference type="ARBA" id="ARBA00022982"/>
    </source>
</evidence>
<dbReference type="FunFam" id="3.40.30.10:FF:000001">
    <property type="entry name" value="Thioredoxin"/>
    <property type="match status" value="1"/>
</dbReference>
<reference evidence="6" key="1">
    <citation type="submission" date="2020-05" db="EMBL/GenBank/DDBJ databases">
        <authorList>
            <person name="Chiriac C."/>
            <person name="Salcher M."/>
            <person name="Ghai R."/>
            <person name="Kavagutti S V."/>
        </authorList>
    </citation>
    <scope>NUCLEOTIDE SEQUENCE</scope>
</reference>
<evidence type="ECO:0000256" key="4">
    <source>
        <dbReference type="ARBA" id="ARBA00023284"/>
    </source>
</evidence>
<dbReference type="CDD" id="cd02956">
    <property type="entry name" value="ybbN"/>
    <property type="match status" value="1"/>
</dbReference>
<dbReference type="PROSITE" id="PS51352">
    <property type="entry name" value="THIOREDOXIN_2"/>
    <property type="match status" value="1"/>
</dbReference>
<protein>
    <submittedName>
        <fullName evidence="6">Unannotated protein</fullName>
    </submittedName>
</protein>
<evidence type="ECO:0000259" key="5">
    <source>
        <dbReference type="PROSITE" id="PS51352"/>
    </source>
</evidence>
<name>A0A6J6AHV1_9ZZZZ</name>
<dbReference type="NCBIfam" id="TIGR01068">
    <property type="entry name" value="thioredoxin"/>
    <property type="match status" value="1"/>
</dbReference>
<dbReference type="AlphaFoldDB" id="A0A6J6AHV1"/>
<dbReference type="SUPFAM" id="SSF52833">
    <property type="entry name" value="Thioredoxin-like"/>
    <property type="match status" value="1"/>
</dbReference>
<dbReference type="PANTHER" id="PTHR45663:SF11">
    <property type="entry name" value="GEO12009P1"/>
    <property type="match status" value="1"/>
</dbReference>
<dbReference type="InterPro" id="IPR036249">
    <property type="entry name" value="Thioredoxin-like_sf"/>
</dbReference>
<dbReference type="PRINTS" id="PR00421">
    <property type="entry name" value="THIOREDOXIN"/>
</dbReference>
<dbReference type="GO" id="GO:0005737">
    <property type="term" value="C:cytoplasm"/>
    <property type="evidence" value="ECO:0007669"/>
    <property type="project" value="TreeGrafter"/>
</dbReference>
<keyword evidence="4" id="KW-0676">Redox-active center</keyword>
<feature type="domain" description="Thioredoxin" evidence="5">
    <location>
        <begin position="1"/>
        <end position="108"/>
    </location>
</feature>
<accession>A0A6J6AHV1</accession>
<dbReference type="EMBL" id="CAETWZ010000079">
    <property type="protein sequence ID" value="CAB4368078.1"/>
    <property type="molecule type" value="Genomic_DNA"/>
</dbReference>
<sequence>MSQDVTDATFQTEVVELSHTVPVIVDFWAPWCGPCKSLTPILERATAATDGQVALAKLNIDENPGVTQAFHVQSIPAVFVIKDGKVIHNFTGGQSDQYVQQLVQALLPDPTQTRIIELLAQGTEEALRDAVAMAPGNEDAICTLADLLIRTGKAEEALMFLVRLPETDRVRKLGAMARLAMNPVDNLDVELDALLLRVKDDEVARREYLDILETMGPSDPRTAKYRKLLTTKLF</sequence>
<dbReference type="GO" id="GO:0006950">
    <property type="term" value="P:response to stress"/>
    <property type="evidence" value="ECO:0007669"/>
    <property type="project" value="UniProtKB-ARBA"/>
</dbReference>
<gene>
    <name evidence="6" type="ORF">UFOPK4179_00872</name>
</gene>
<dbReference type="Pfam" id="PF14561">
    <property type="entry name" value="TPR_20"/>
    <property type="match status" value="1"/>
</dbReference>
<proteinExistence type="predicted"/>
<evidence type="ECO:0000313" key="6">
    <source>
        <dbReference type="EMBL" id="CAB4368078.1"/>
    </source>
</evidence>
<dbReference type="Gene3D" id="3.40.30.10">
    <property type="entry name" value="Glutaredoxin"/>
    <property type="match status" value="1"/>
</dbReference>